<dbReference type="STRING" id="299262.BWR18_18755"/>
<comment type="similarity">
    <text evidence="1">Belongs to the metallo-beta-lactamase superfamily. Class-B beta-lactamase family.</text>
</comment>
<keyword evidence="4" id="KW-1185">Reference proteome</keyword>
<dbReference type="GO" id="GO:0017001">
    <property type="term" value="P:antibiotic catabolic process"/>
    <property type="evidence" value="ECO:0007669"/>
    <property type="project" value="UniProtKB-ARBA"/>
</dbReference>
<reference evidence="3 4" key="1">
    <citation type="submission" date="2017-01" db="EMBL/GenBank/DDBJ databases">
        <title>Complete genome of Tateyamaria omphalii DOK1-4 isolated from seawater in Dokdo.</title>
        <authorList>
            <person name="Kim J.H."/>
            <person name="Chi W.-J."/>
        </authorList>
    </citation>
    <scope>NUCLEOTIDE SEQUENCE [LARGE SCALE GENOMIC DNA]</scope>
    <source>
        <strain evidence="3 4">DOK1-4</strain>
    </source>
</reference>
<proteinExistence type="inferred from homology"/>
<dbReference type="AlphaFoldDB" id="A0A1P8MZS4"/>
<dbReference type="KEGG" id="tom:BWR18_18755"/>
<accession>A0A1P8MZS4</accession>
<organism evidence="3 4">
    <name type="scientific">Tateyamaria omphalii</name>
    <dbReference type="NCBI Taxonomy" id="299262"/>
    <lineage>
        <taxon>Bacteria</taxon>
        <taxon>Pseudomonadati</taxon>
        <taxon>Pseudomonadota</taxon>
        <taxon>Alphaproteobacteria</taxon>
        <taxon>Rhodobacterales</taxon>
        <taxon>Roseobacteraceae</taxon>
        <taxon>Tateyamaria</taxon>
    </lineage>
</organism>
<dbReference type="Gene3D" id="3.60.15.10">
    <property type="entry name" value="Ribonuclease Z/Hydroxyacylglutathione hydrolase-like"/>
    <property type="match status" value="1"/>
</dbReference>
<evidence type="ECO:0000313" key="3">
    <source>
        <dbReference type="EMBL" id="APX13492.1"/>
    </source>
</evidence>
<dbReference type="Proteomes" id="UP000186336">
    <property type="component" value="Chromosome"/>
</dbReference>
<protein>
    <recommendedName>
        <fullName evidence="2">Metallo-beta-lactamase domain-containing protein</fullName>
    </recommendedName>
</protein>
<dbReference type="PANTHER" id="PTHR42951">
    <property type="entry name" value="METALLO-BETA-LACTAMASE DOMAIN-CONTAINING"/>
    <property type="match status" value="1"/>
</dbReference>
<dbReference type="InterPro" id="IPR036866">
    <property type="entry name" value="RibonucZ/Hydroxyglut_hydro"/>
</dbReference>
<dbReference type="EMBL" id="CP019312">
    <property type="protein sequence ID" value="APX13492.1"/>
    <property type="molecule type" value="Genomic_DNA"/>
</dbReference>
<name>A0A1P8MZS4_9RHOB</name>
<dbReference type="PROSITE" id="PS51318">
    <property type="entry name" value="TAT"/>
    <property type="match status" value="1"/>
</dbReference>
<evidence type="ECO:0000313" key="4">
    <source>
        <dbReference type="Proteomes" id="UP000186336"/>
    </source>
</evidence>
<dbReference type="OrthoDB" id="7253658at2"/>
<dbReference type="SMART" id="SM00849">
    <property type="entry name" value="Lactamase_B"/>
    <property type="match status" value="1"/>
</dbReference>
<gene>
    <name evidence="3" type="ORF">BWR18_18755</name>
</gene>
<dbReference type="InterPro" id="IPR001279">
    <property type="entry name" value="Metallo-B-lactamas"/>
</dbReference>
<dbReference type="PANTHER" id="PTHR42951:SF4">
    <property type="entry name" value="ACYL-COENZYME A THIOESTERASE MBLAC2"/>
    <property type="match status" value="1"/>
</dbReference>
<dbReference type="InterPro" id="IPR006311">
    <property type="entry name" value="TAT_signal"/>
</dbReference>
<sequence>MTKAPAQERPMTYALNRRALLQGATITAGAAGLIRGSFAPTPARAQGALPAGTVHAFVSSGVTFHTYVSPPQAVSVTSHVIELGDQILLVDATFLPPTAAEVAQLVASTGKPIHTAYVSHEHPDHWGGVSTFEGVEFVTLPDIREGLRVEATSGEQPEPTALLNGGDLALGMTDIGGVPIEFRAYENAEAPKAIVAVLPEQRVAVVQDLVYNGIYFAPGVDRKNWIATLEALRDDPAFDTLLVGHGLPTTRGELDTAIGYLKTLDAAWEAAATPDDVVGAMKAAYPGYGGAFLLGLTAAYWDK</sequence>
<feature type="domain" description="Metallo-beta-lactamase" evidence="2">
    <location>
        <begin position="75"/>
        <end position="245"/>
    </location>
</feature>
<dbReference type="Pfam" id="PF00753">
    <property type="entry name" value="Lactamase_B"/>
    <property type="match status" value="1"/>
</dbReference>
<evidence type="ECO:0000259" key="2">
    <source>
        <dbReference type="SMART" id="SM00849"/>
    </source>
</evidence>
<dbReference type="InterPro" id="IPR050855">
    <property type="entry name" value="NDM-1-like"/>
</dbReference>
<dbReference type="SUPFAM" id="SSF56281">
    <property type="entry name" value="Metallo-hydrolase/oxidoreductase"/>
    <property type="match status" value="1"/>
</dbReference>
<evidence type="ECO:0000256" key="1">
    <source>
        <dbReference type="ARBA" id="ARBA00005250"/>
    </source>
</evidence>